<keyword evidence="4" id="KW-1185">Reference proteome</keyword>
<dbReference type="SUPFAM" id="SSF88713">
    <property type="entry name" value="Glycoside hydrolase/deacetylase"/>
    <property type="match status" value="1"/>
</dbReference>
<dbReference type="CDD" id="cd10967">
    <property type="entry name" value="CE4_GLA_like_6s"/>
    <property type="match status" value="1"/>
</dbReference>
<reference evidence="3 4" key="1">
    <citation type="submission" date="2020-03" db="EMBL/GenBank/DDBJ databases">
        <title>Genomic Encyclopedia of Type Strains, Phase IV (KMG-IV): sequencing the most valuable type-strain genomes for metagenomic binning, comparative biology and taxonomic classification.</title>
        <authorList>
            <person name="Goeker M."/>
        </authorList>
    </citation>
    <scope>NUCLEOTIDE SEQUENCE [LARGE SCALE GENOMIC DNA]</scope>
    <source>
        <strain evidence="3 4">DSM 29762</strain>
    </source>
</reference>
<dbReference type="Gene3D" id="2.60.120.260">
    <property type="entry name" value="Galactose-binding domain-like"/>
    <property type="match status" value="1"/>
</dbReference>
<dbReference type="RefSeq" id="WP_167965070.1">
    <property type="nucleotide sequence ID" value="NZ_JAATJJ010000002.1"/>
</dbReference>
<dbReference type="GO" id="GO:0016810">
    <property type="term" value="F:hydrolase activity, acting on carbon-nitrogen (but not peptide) bonds"/>
    <property type="evidence" value="ECO:0007669"/>
    <property type="project" value="InterPro"/>
</dbReference>
<evidence type="ECO:0000313" key="3">
    <source>
        <dbReference type="EMBL" id="NJB72239.1"/>
    </source>
</evidence>
<proteinExistence type="predicted"/>
<keyword evidence="1 3" id="KW-0378">Hydrolase</keyword>
<dbReference type="AlphaFoldDB" id="A0A846R638"/>
<evidence type="ECO:0000313" key="4">
    <source>
        <dbReference type="Proteomes" id="UP000590442"/>
    </source>
</evidence>
<dbReference type="PROSITE" id="PS51677">
    <property type="entry name" value="NODB"/>
    <property type="match status" value="1"/>
</dbReference>
<feature type="domain" description="NodB homology" evidence="2">
    <location>
        <begin position="657"/>
        <end position="890"/>
    </location>
</feature>
<dbReference type="Gene3D" id="3.20.20.370">
    <property type="entry name" value="Glycoside hydrolase/deacetylase"/>
    <property type="match status" value="1"/>
</dbReference>
<dbReference type="EMBL" id="JAATJJ010000002">
    <property type="protein sequence ID" value="NJB72239.1"/>
    <property type="molecule type" value="Genomic_DNA"/>
</dbReference>
<dbReference type="InterPro" id="IPR002509">
    <property type="entry name" value="NODB_dom"/>
</dbReference>
<dbReference type="SUPFAM" id="SSF49785">
    <property type="entry name" value="Galactose-binding domain-like"/>
    <property type="match status" value="1"/>
</dbReference>
<dbReference type="EC" id="3.1.1.53" evidence="3"/>
<comment type="caution">
    <text evidence="3">The sequence shown here is derived from an EMBL/GenBank/DDBJ whole genome shotgun (WGS) entry which is preliminary data.</text>
</comment>
<dbReference type="GO" id="GO:0004553">
    <property type="term" value="F:hydrolase activity, hydrolyzing O-glycosyl compounds"/>
    <property type="evidence" value="ECO:0007669"/>
    <property type="project" value="InterPro"/>
</dbReference>
<evidence type="ECO:0000259" key="2">
    <source>
        <dbReference type="PROSITE" id="PS51677"/>
    </source>
</evidence>
<dbReference type="GO" id="GO:0005975">
    <property type="term" value="P:carbohydrate metabolic process"/>
    <property type="evidence" value="ECO:0007669"/>
    <property type="project" value="InterPro"/>
</dbReference>
<name>A0A846R638_9FLAO</name>
<dbReference type="GO" id="GO:0001681">
    <property type="term" value="F:sialate O-acetylesterase activity"/>
    <property type="evidence" value="ECO:0007669"/>
    <property type="project" value="UniProtKB-EC"/>
</dbReference>
<protein>
    <submittedName>
        <fullName evidence="3">Sialate O-acetylesterase</fullName>
        <ecNumber evidence="3">3.1.1.53</ecNumber>
    </submittedName>
</protein>
<dbReference type="Gene3D" id="3.40.50.1110">
    <property type="entry name" value="SGNH hydrolase"/>
    <property type="match status" value="1"/>
</dbReference>
<dbReference type="SUPFAM" id="SSF52266">
    <property type="entry name" value="SGNH hydrolase"/>
    <property type="match status" value="1"/>
</dbReference>
<accession>A0A846R638</accession>
<dbReference type="InterPro" id="IPR011330">
    <property type="entry name" value="Glyco_hydro/deAcase_b/a-brl"/>
</dbReference>
<organism evidence="3 4">
    <name type="scientific">Saonia flava</name>
    <dbReference type="NCBI Taxonomy" id="523696"/>
    <lineage>
        <taxon>Bacteria</taxon>
        <taxon>Pseudomonadati</taxon>
        <taxon>Bacteroidota</taxon>
        <taxon>Flavobacteriia</taxon>
        <taxon>Flavobacteriales</taxon>
        <taxon>Flavobacteriaceae</taxon>
        <taxon>Saonia</taxon>
    </lineage>
</organism>
<evidence type="ECO:0000256" key="1">
    <source>
        <dbReference type="ARBA" id="ARBA00022801"/>
    </source>
</evidence>
<dbReference type="InterPro" id="IPR036514">
    <property type="entry name" value="SGNH_hydro_sf"/>
</dbReference>
<dbReference type="Pfam" id="PF01522">
    <property type="entry name" value="Polysacc_deac_1"/>
    <property type="match status" value="1"/>
</dbReference>
<dbReference type="Proteomes" id="UP000590442">
    <property type="component" value="Unassembled WGS sequence"/>
</dbReference>
<gene>
    <name evidence="3" type="ORF">GGR42_002730</name>
</gene>
<dbReference type="InterPro" id="IPR008979">
    <property type="entry name" value="Galactose-bd-like_sf"/>
</dbReference>
<dbReference type="Pfam" id="PF03629">
    <property type="entry name" value="SASA"/>
    <property type="match status" value="2"/>
</dbReference>
<dbReference type="PANTHER" id="PTHR22901">
    <property type="entry name" value="SIALATE O-ACETYLESTERASE"/>
    <property type="match status" value="1"/>
</dbReference>
<dbReference type="InterPro" id="IPR039329">
    <property type="entry name" value="SIAE"/>
</dbReference>
<dbReference type="PANTHER" id="PTHR22901:SF0">
    <property type="entry name" value="SIALATE O-ACETYLESTERASE"/>
    <property type="match status" value="1"/>
</dbReference>
<dbReference type="InterPro" id="IPR005181">
    <property type="entry name" value="SASA"/>
</dbReference>
<sequence length="890" mass="100386">MDKTIKLFFISFFSFFSVQSQIKLPQLIGDGMVLQRDAKVKLWGWANSGEQITLNFKNKKYRTVANENGEWIINLKPQKAGGPYKMTFTASNEITVDNILFGDVWVCTGQSNMVLNMGRVKEKYPEEVATDHYPEIRNFFIRTLTNLDGPQNDLPSGEWKSAVGNDILRIGALTYFFAKDLHEKYNVPIGVINASVGGTPIQSWISESGFKEFPSETEIIQKNKDKEYIKSVTSRPNFSNATAPIVKDKGLIGPHKWFEETYVPKGWKRFNIPGYWEDQGVKDLNGVVWFRREVEVSEEMMGTDVKLYMGRIVDADEVYVNGTKVGNITYQYPPRRYTVENGILRKGKNTITVKVTNYGGKGGFVPDKNYELTANGLSIDLKGDWHYKVGEVFVPRRGSFGGRRFSAQNQPSSLYNAMVAPLTNISAKGFLWYQGESNTGNPKPYREYLPALINDYRDQFKLPNAPFLYVQLTNFQDVDYVPTESNWAELRDAQFSALSVPNTAMAVGIDLGEWNDIHPLDKEGVGKRLALGAMKLAYGEDIVHSGPIYKSSKINGNKIVLTFDSVGSGLVSNDDEPLSRFEIAGEDQQFVWASAKIEGNTVVVENNEISNPKYVRYAWANNPQGANLYNKEGLPASSFRNYNPDALNDLPWQGKKGAVILTYDDALNVHLDNVQPLLDSLNLKGTFYVSTYSDAFRNRINDWKKLAESGHELANHTIFHPCIGKESRPWVNENYDMGTYTVKRMVDEIKINNTLLEAIDGKKERTFAYTCGDFTVNGNDFFIEGLKDDLVAARAVRSEMHTIDEIDIYSMDSYAIVGESGEQMINLVKQAVENNSLLIFLFHGVGGEHSMDVSLSAHKELLEYLKQHESEVWTATLLDAVKNIKKHQSK</sequence>